<dbReference type="RefSeq" id="XP_033651395.1">
    <property type="nucleotide sequence ID" value="XM_033802017.1"/>
</dbReference>
<accession>A0A6A6JDY0</accession>
<protein>
    <submittedName>
        <fullName evidence="2">Uncharacterized protein</fullName>
    </submittedName>
</protein>
<sequence>MEYSHLNTAQSRVHAMKADLQNFDTDHLQSFLDGISDPEPPDYRKVNGKVVPSLQKVTLKESANKYHIGNVLFTVELPNEVQDVSLLVQKGEVDVFMDDPIPKDPNNPLSYPILDSIFMDLIPLWGAKYKAIKQRMVQINDVRAYAHNAPNQPEPRLSYGTNLTKLIDSSPSSPNSPHSRKRSSGEPVPKHPANKRARVGLASIPDSVKATFFSKIPDHFKIELFNSIARSVFPSFDNLIMASWNLVSLYEHVGSEFGALHTAIVELKAVLTEIDAAWRKESRNGNGAQSEEAAVKEEPLVASEETSSLTTSAANGDGPCIQETEAQEIHDDSEVVQEAPQTPVRTGNMAVIQLGHMLHTPMTKSANDGSSLFVSPLSTASSHRVTLFGNVIGKEVTIEGTMENTASRKPDTRASHTQRELLEEYSSNYQNEVALLGREFHTNAKGVDPEEEARLRDEYVARVKDLRQQLKEMKKPTKSQTQDERREKKPSPSQLVRSFHHGKRESGDRDGDRNTRANPQSNRPQYFSDDDFYEHELGRYDHKRGGREMSRMPTVAHHSPKLGNSLLGRRK</sequence>
<evidence type="ECO:0000313" key="2">
    <source>
        <dbReference type="EMBL" id="KAF2273856.1"/>
    </source>
</evidence>
<name>A0A6A6JDY0_WESOR</name>
<feature type="compositionally biased region" description="Basic and acidic residues" evidence="1">
    <location>
        <begin position="467"/>
        <end position="490"/>
    </location>
</feature>
<keyword evidence="3" id="KW-1185">Reference proteome</keyword>
<evidence type="ECO:0000313" key="3">
    <source>
        <dbReference type="Proteomes" id="UP000800097"/>
    </source>
</evidence>
<dbReference type="GeneID" id="54555192"/>
<feature type="region of interest" description="Disordered" evidence="1">
    <location>
        <begin position="282"/>
        <end position="319"/>
    </location>
</feature>
<dbReference type="EMBL" id="ML986507">
    <property type="protein sequence ID" value="KAF2273856.1"/>
    <property type="molecule type" value="Genomic_DNA"/>
</dbReference>
<reference evidence="2" key="1">
    <citation type="journal article" date="2020" name="Stud. Mycol.">
        <title>101 Dothideomycetes genomes: a test case for predicting lifestyles and emergence of pathogens.</title>
        <authorList>
            <person name="Haridas S."/>
            <person name="Albert R."/>
            <person name="Binder M."/>
            <person name="Bloem J."/>
            <person name="Labutti K."/>
            <person name="Salamov A."/>
            <person name="Andreopoulos B."/>
            <person name="Baker S."/>
            <person name="Barry K."/>
            <person name="Bills G."/>
            <person name="Bluhm B."/>
            <person name="Cannon C."/>
            <person name="Castanera R."/>
            <person name="Culley D."/>
            <person name="Daum C."/>
            <person name="Ezra D."/>
            <person name="Gonzalez J."/>
            <person name="Henrissat B."/>
            <person name="Kuo A."/>
            <person name="Liang C."/>
            <person name="Lipzen A."/>
            <person name="Lutzoni F."/>
            <person name="Magnuson J."/>
            <person name="Mondo S."/>
            <person name="Nolan M."/>
            <person name="Ohm R."/>
            <person name="Pangilinan J."/>
            <person name="Park H.-J."/>
            <person name="Ramirez L."/>
            <person name="Alfaro M."/>
            <person name="Sun H."/>
            <person name="Tritt A."/>
            <person name="Yoshinaga Y."/>
            <person name="Zwiers L.-H."/>
            <person name="Turgeon B."/>
            <person name="Goodwin S."/>
            <person name="Spatafora J."/>
            <person name="Crous P."/>
            <person name="Grigoriev I."/>
        </authorList>
    </citation>
    <scope>NUCLEOTIDE SEQUENCE</scope>
    <source>
        <strain evidence="2">CBS 379.55</strain>
    </source>
</reference>
<dbReference type="AlphaFoldDB" id="A0A6A6JDY0"/>
<gene>
    <name evidence="2" type="ORF">EI97DRAFT_480032</name>
</gene>
<organism evidence="2 3">
    <name type="scientific">Westerdykella ornata</name>
    <dbReference type="NCBI Taxonomy" id="318751"/>
    <lineage>
        <taxon>Eukaryota</taxon>
        <taxon>Fungi</taxon>
        <taxon>Dikarya</taxon>
        <taxon>Ascomycota</taxon>
        <taxon>Pezizomycotina</taxon>
        <taxon>Dothideomycetes</taxon>
        <taxon>Pleosporomycetidae</taxon>
        <taxon>Pleosporales</taxon>
        <taxon>Sporormiaceae</taxon>
        <taxon>Westerdykella</taxon>
    </lineage>
</organism>
<feature type="region of interest" description="Disordered" evidence="1">
    <location>
        <begin position="467"/>
        <end position="571"/>
    </location>
</feature>
<feature type="compositionally biased region" description="Basic and acidic residues" evidence="1">
    <location>
        <begin position="504"/>
        <end position="515"/>
    </location>
</feature>
<dbReference type="OrthoDB" id="3795533at2759"/>
<feature type="compositionally biased region" description="Low complexity" evidence="1">
    <location>
        <begin position="302"/>
        <end position="314"/>
    </location>
</feature>
<evidence type="ECO:0000256" key="1">
    <source>
        <dbReference type="SAM" id="MobiDB-lite"/>
    </source>
</evidence>
<feature type="region of interest" description="Disordered" evidence="1">
    <location>
        <begin position="148"/>
        <end position="199"/>
    </location>
</feature>
<proteinExistence type="predicted"/>
<dbReference type="Proteomes" id="UP000800097">
    <property type="component" value="Unassembled WGS sequence"/>
</dbReference>
<feature type="compositionally biased region" description="Polar residues" evidence="1">
    <location>
        <begin position="516"/>
        <end position="525"/>
    </location>
</feature>